<dbReference type="AlphaFoldDB" id="A0A382FM50"/>
<organism evidence="1">
    <name type="scientific">marine metagenome</name>
    <dbReference type="NCBI Taxonomy" id="408172"/>
    <lineage>
        <taxon>unclassified sequences</taxon>
        <taxon>metagenomes</taxon>
        <taxon>ecological metagenomes</taxon>
    </lineage>
</organism>
<feature type="non-terminal residue" evidence="1">
    <location>
        <position position="279"/>
    </location>
</feature>
<dbReference type="InterPro" id="IPR038417">
    <property type="entry name" value="Alpga-gal_N_sf"/>
</dbReference>
<sequence length="279" mass="31073">VKDVDTFLADLPEEDTSPIPVDWLIDSVTRGATLSRCSDETATISLNNGLIRRAFRLSPNGATVAFDNLLTDQAILRGISPEARMTVDGTSLDVGGLEGQPEFGYLRREWVDQMTSPPDALQLMDVESGETRAPFPWRRCRHDGERPWPSPGVRLSMRYGSPTSPVEATIHYEMYDAVPVMVKWLEITNVSDGPIRLDRFSVEVLAVVDYESCVEGQKGWPYPTLHVESDYAFHGMTAASADVTTRWLPDPRYTSQVNYRLESPLLLETSLPAGPDVEI</sequence>
<protein>
    <submittedName>
        <fullName evidence="1">Uncharacterized protein</fullName>
    </submittedName>
</protein>
<proteinExistence type="predicted"/>
<dbReference type="Gene3D" id="2.70.98.60">
    <property type="entry name" value="alpha-galactosidase from lactobacil brevis"/>
    <property type="match status" value="1"/>
</dbReference>
<name>A0A382FM50_9ZZZZ</name>
<accession>A0A382FM50</accession>
<dbReference type="EMBL" id="UINC01050281">
    <property type="protein sequence ID" value="SVB63051.1"/>
    <property type="molecule type" value="Genomic_DNA"/>
</dbReference>
<reference evidence="1" key="1">
    <citation type="submission" date="2018-05" db="EMBL/GenBank/DDBJ databases">
        <authorList>
            <person name="Lanie J.A."/>
            <person name="Ng W.-L."/>
            <person name="Kazmierczak K.M."/>
            <person name="Andrzejewski T.M."/>
            <person name="Davidsen T.M."/>
            <person name="Wayne K.J."/>
            <person name="Tettelin H."/>
            <person name="Glass J.I."/>
            <person name="Rusch D."/>
            <person name="Podicherti R."/>
            <person name="Tsui H.-C.T."/>
            <person name="Winkler M.E."/>
        </authorList>
    </citation>
    <scope>NUCLEOTIDE SEQUENCE</scope>
</reference>
<gene>
    <name evidence="1" type="ORF">METZ01_LOCUS215905</name>
</gene>
<evidence type="ECO:0000313" key="1">
    <source>
        <dbReference type="EMBL" id="SVB63051.1"/>
    </source>
</evidence>
<feature type="non-terminal residue" evidence="1">
    <location>
        <position position="1"/>
    </location>
</feature>